<dbReference type="RefSeq" id="WP_109038521.1">
    <property type="nucleotide sequence ID" value="NZ_CP029211.1"/>
</dbReference>
<dbReference type="PANTHER" id="PTHR43777:SF1">
    <property type="entry name" value="MOLYBDENUM COFACTOR CYTIDYLYLTRANSFERASE"/>
    <property type="match status" value="1"/>
</dbReference>
<dbReference type="PANTHER" id="PTHR43777">
    <property type="entry name" value="MOLYBDENUM COFACTOR CYTIDYLYLTRANSFERASE"/>
    <property type="match status" value="1"/>
</dbReference>
<evidence type="ECO:0000313" key="4">
    <source>
        <dbReference type="Proteomes" id="UP000244892"/>
    </source>
</evidence>
<dbReference type="EMBL" id="CP029211">
    <property type="protein sequence ID" value="AWI55408.1"/>
    <property type="molecule type" value="Genomic_DNA"/>
</dbReference>
<proteinExistence type="predicted"/>
<dbReference type="OrthoDB" id="5298793at2"/>
<dbReference type="GO" id="GO:0016779">
    <property type="term" value="F:nucleotidyltransferase activity"/>
    <property type="evidence" value="ECO:0007669"/>
    <property type="project" value="UniProtKB-ARBA"/>
</dbReference>
<dbReference type="Gene3D" id="3.90.550.10">
    <property type="entry name" value="Spore Coat Polysaccharide Biosynthesis Protein SpsA, Chain A"/>
    <property type="match status" value="1"/>
</dbReference>
<geneLocation type="plasmid" evidence="4">
    <name>ptb101</name>
</geneLocation>
<keyword evidence="1" id="KW-0460">Magnesium</keyword>
<gene>
    <name evidence="3" type="ORF">DEH84_17595</name>
</gene>
<evidence type="ECO:0000256" key="1">
    <source>
        <dbReference type="ARBA" id="ARBA00022842"/>
    </source>
</evidence>
<dbReference type="KEGG" id="aon:DEH84_17595"/>
<dbReference type="SUPFAM" id="SSF53448">
    <property type="entry name" value="Nucleotide-diphospho-sugar transferases"/>
    <property type="match status" value="1"/>
</dbReference>
<evidence type="ECO:0000259" key="2">
    <source>
        <dbReference type="Pfam" id="PF12804"/>
    </source>
</evidence>
<dbReference type="AlphaFoldDB" id="A0A2U8FX82"/>
<sequence length="192" mass="19598">MEPIAGLLLAAGASSRFGSDKLTHPLPSGEPMVACSARALADATDTCVALIRSGRPALHTALADTGVTVHEVDGAEAGMGVTLAAGVRSTSQAGGWVIALGDMPAIHPGTLAAVVQALRDGASIVAPYHGGQRGHPVGFSRTWFEALTALAGDAGARDLLRTHSGHLTRIDVDDPGCVLDVDTPDDLRRLGR</sequence>
<evidence type="ECO:0000313" key="3">
    <source>
        <dbReference type="EMBL" id="AWI55408.1"/>
    </source>
</evidence>
<keyword evidence="4" id="KW-1185">Reference proteome</keyword>
<dbReference type="InterPro" id="IPR029044">
    <property type="entry name" value="Nucleotide-diphossugar_trans"/>
</dbReference>
<dbReference type="InterPro" id="IPR025877">
    <property type="entry name" value="MobA-like_NTP_Trfase"/>
</dbReference>
<dbReference type="Proteomes" id="UP000244892">
    <property type="component" value="Plasmid pTB101"/>
</dbReference>
<organism evidence="3 4">
    <name type="scientific">Aquabacterium olei</name>
    <dbReference type="NCBI Taxonomy" id="1296669"/>
    <lineage>
        <taxon>Bacteria</taxon>
        <taxon>Pseudomonadati</taxon>
        <taxon>Pseudomonadota</taxon>
        <taxon>Betaproteobacteria</taxon>
        <taxon>Burkholderiales</taxon>
        <taxon>Aquabacterium</taxon>
    </lineage>
</organism>
<dbReference type="CDD" id="cd04182">
    <property type="entry name" value="GT_2_like_f"/>
    <property type="match status" value="1"/>
</dbReference>
<feature type="domain" description="MobA-like NTP transferase" evidence="2">
    <location>
        <begin position="6"/>
        <end position="163"/>
    </location>
</feature>
<name>A0A2U8FX82_9BURK</name>
<reference evidence="3 4" key="1">
    <citation type="submission" date="2018-05" db="EMBL/GenBank/DDBJ databases">
        <title>complete genome sequence of Aquabacterium olei NBRC 110486.</title>
        <authorList>
            <person name="Tang B."/>
            <person name="Chang J."/>
            <person name="Zhang L."/>
            <person name="Yang H."/>
        </authorList>
    </citation>
    <scope>NUCLEOTIDE SEQUENCE [LARGE SCALE GENOMIC DNA]</scope>
    <source>
        <strain evidence="3 4">NBRC 110486</strain>
        <plasmid evidence="4">Plasmid ptb101</plasmid>
    </source>
</reference>
<dbReference type="Pfam" id="PF12804">
    <property type="entry name" value="NTP_transf_3"/>
    <property type="match status" value="1"/>
</dbReference>
<keyword evidence="3" id="KW-0614">Plasmid</keyword>
<accession>A0A2U8FX82</accession>
<protein>
    <recommendedName>
        <fullName evidence="2">MobA-like NTP transferase domain-containing protein</fullName>
    </recommendedName>
</protein>